<accession>A0ABS4VWQ6</accession>
<proteinExistence type="predicted"/>
<organism evidence="1 2">
    <name type="scientific">Pseudonocardia parietis</name>
    <dbReference type="NCBI Taxonomy" id="570936"/>
    <lineage>
        <taxon>Bacteria</taxon>
        <taxon>Bacillati</taxon>
        <taxon>Actinomycetota</taxon>
        <taxon>Actinomycetes</taxon>
        <taxon>Pseudonocardiales</taxon>
        <taxon>Pseudonocardiaceae</taxon>
        <taxon>Pseudonocardia</taxon>
    </lineage>
</organism>
<evidence type="ECO:0000313" key="2">
    <source>
        <dbReference type="Proteomes" id="UP001519295"/>
    </source>
</evidence>
<sequence length="96" mass="10360">MSWKITHLRPPVSTYSVASSCQHALGAGRAALEASGLDHGPISVHEKMRAMGLASVPSTASLARIFREAGVARLEPRKKPRSAWRRFVYAPGRPGP</sequence>
<evidence type="ECO:0000313" key="1">
    <source>
        <dbReference type="EMBL" id="MBP2368371.1"/>
    </source>
</evidence>
<dbReference type="PROSITE" id="PS51257">
    <property type="entry name" value="PROKAR_LIPOPROTEIN"/>
    <property type="match status" value="1"/>
</dbReference>
<gene>
    <name evidence="1" type="ORF">JOF36_004067</name>
</gene>
<reference evidence="1 2" key="1">
    <citation type="submission" date="2021-03" db="EMBL/GenBank/DDBJ databases">
        <title>Sequencing the genomes of 1000 actinobacteria strains.</title>
        <authorList>
            <person name="Klenk H.-P."/>
        </authorList>
    </citation>
    <scope>NUCLEOTIDE SEQUENCE [LARGE SCALE GENOMIC DNA]</scope>
    <source>
        <strain evidence="1 2">DSM 45256</strain>
    </source>
</reference>
<name>A0ABS4VWQ6_9PSEU</name>
<dbReference type="EMBL" id="JAGINU010000001">
    <property type="protein sequence ID" value="MBP2368371.1"/>
    <property type="molecule type" value="Genomic_DNA"/>
</dbReference>
<keyword evidence="2" id="KW-1185">Reference proteome</keyword>
<protein>
    <submittedName>
        <fullName evidence="1">SOS-response transcriptional repressor LexA</fullName>
    </submittedName>
</protein>
<dbReference type="Proteomes" id="UP001519295">
    <property type="component" value="Unassembled WGS sequence"/>
</dbReference>
<comment type="caution">
    <text evidence="1">The sequence shown here is derived from an EMBL/GenBank/DDBJ whole genome shotgun (WGS) entry which is preliminary data.</text>
</comment>